<dbReference type="PIRSF" id="PIRSF001123">
    <property type="entry name" value="PepA_GA"/>
    <property type="match status" value="1"/>
</dbReference>
<dbReference type="SUPFAM" id="SSF101821">
    <property type="entry name" value="Aminopeptidase/glucanase lid domain"/>
    <property type="match status" value="1"/>
</dbReference>
<evidence type="ECO:0000256" key="2">
    <source>
        <dbReference type="ARBA" id="ARBA00022438"/>
    </source>
</evidence>
<dbReference type="AlphaFoldDB" id="A0A1V5SW90"/>
<protein>
    <submittedName>
        <fullName evidence="9">Putative aminopeptidase YsdC</fullName>
        <ecNumber evidence="9">3.4.11.-</ecNumber>
    </submittedName>
</protein>
<dbReference type="SUPFAM" id="SSF53187">
    <property type="entry name" value="Zn-dependent exopeptidases"/>
    <property type="match status" value="1"/>
</dbReference>
<dbReference type="CDD" id="cd05656">
    <property type="entry name" value="M42_Frv"/>
    <property type="match status" value="1"/>
</dbReference>
<evidence type="ECO:0000256" key="5">
    <source>
        <dbReference type="ARBA" id="ARBA00022801"/>
    </source>
</evidence>
<dbReference type="GO" id="GO:0046872">
    <property type="term" value="F:metal ion binding"/>
    <property type="evidence" value="ECO:0007669"/>
    <property type="project" value="UniProtKB-UniRule"/>
</dbReference>
<dbReference type="Proteomes" id="UP000485569">
    <property type="component" value="Unassembled WGS sequence"/>
</dbReference>
<feature type="binding site" evidence="8">
    <location>
        <position position="177"/>
    </location>
    <ligand>
        <name>Zn(2+)</name>
        <dbReference type="ChEBI" id="CHEBI:29105"/>
        <label>2</label>
    </ligand>
</feature>
<dbReference type="Pfam" id="PF05343">
    <property type="entry name" value="Peptidase_M42"/>
    <property type="match status" value="1"/>
</dbReference>
<dbReference type="GO" id="GO:0006508">
    <property type="term" value="P:proteolysis"/>
    <property type="evidence" value="ECO:0007669"/>
    <property type="project" value="UniProtKB-KW"/>
</dbReference>
<dbReference type="PANTHER" id="PTHR32481">
    <property type="entry name" value="AMINOPEPTIDASE"/>
    <property type="match status" value="1"/>
</dbReference>
<dbReference type="EC" id="3.4.11.-" evidence="9"/>
<sequence length="352" mass="39100">MEKSREEFLKKLIETPSPSGFEEQIQKIFEERVQGKVDKFYKDYHGNAIGVIYPDASFRVMLAGHCDEVGLMVEFINDQGYIHFSTIGGIDSHVTPGKRVIIHSSQGPVKGVIGKKPIHLMEEKERQKVIKFEEQWIDVGAKNKEELTKIVQIGDPITMDVGFDQLLGSRVVGRGFDDRVGAFIVAEVLRMVQKEKLQCGVYGVSTVQEELGLRGARTSAFRIDPHLGIAIDVTFASDCPDIDKRKVGDVSLGKGPVISRGPNINPHIFRKLVEVATQKNIPYQIQAESRATGTDANSIQINRQGVATGLLGIPNRYMHTPSEVIDCDDLDAAIQLLAGFLENIHPEENWIP</sequence>
<feature type="binding site" evidence="8">
    <location>
        <position position="232"/>
    </location>
    <ligand>
        <name>Zn(2+)</name>
        <dbReference type="ChEBI" id="CHEBI:29105"/>
        <label>1</label>
    </ligand>
</feature>
<feature type="binding site" evidence="8">
    <location>
        <position position="65"/>
    </location>
    <ligand>
        <name>Zn(2+)</name>
        <dbReference type="ChEBI" id="CHEBI:29105"/>
        <label>1</label>
    </ligand>
</feature>
<dbReference type="Gene3D" id="2.40.30.40">
    <property type="entry name" value="Peptidase M42, domain 2"/>
    <property type="match status" value="1"/>
</dbReference>
<feature type="binding site" evidence="8">
    <location>
        <position position="177"/>
    </location>
    <ligand>
        <name>Zn(2+)</name>
        <dbReference type="ChEBI" id="CHEBI:29105"/>
        <label>1</label>
    </ligand>
</feature>
<feature type="active site" description="Proton acceptor" evidence="7">
    <location>
        <position position="209"/>
    </location>
</feature>
<keyword evidence="4 8" id="KW-0479">Metal-binding</keyword>
<name>A0A1V5SW90_9BACT</name>
<evidence type="ECO:0000256" key="7">
    <source>
        <dbReference type="PIRSR" id="PIRSR001123-1"/>
    </source>
</evidence>
<proteinExistence type="inferred from homology"/>
<dbReference type="InterPro" id="IPR008007">
    <property type="entry name" value="Peptidase_M42"/>
</dbReference>
<comment type="cofactor">
    <cofactor evidence="8">
        <name>a divalent metal cation</name>
        <dbReference type="ChEBI" id="CHEBI:60240"/>
    </cofactor>
    <text evidence="8">Binds 2 divalent metal cations per subunit.</text>
</comment>
<organism evidence="9">
    <name type="scientific">Candidatus Atribacter allofermentans</name>
    <dbReference type="NCBI Taxonomy" id="1852833"/>
    <lineage>
        <taxon>Bacteria</taxon>
        <taxon>Pseudomonadati</taxon>
        <taxon>Atribacterota</taxon>
        <taxon>Atribacteria</taxon>
        <taxon>Atribacterales</taxon>
        <taxon>Atribacteraceae</taxon>
        <taxon>Atribacter</taxon>
    </lineage>
</organism>
<feature type="binding site" evidence="8">
    <location>
        <position position="210"/>
    </location>
    <ligand>
        <name>Zn(2+)</name>
        <dbReference type="ChEBI" id="CHEBI:29105"/>
        <label>2</label>
    </ligand>
</feature>
<keyword evidence="2 9" id="KW-0031">Aminopeptidase</keyword>
<keyword evidence="3" id="KW-0645">Protease</keyword>
<keyword evidence="5 9" id="KW-0378">Hydrolase</keyword>
<gene>
    <name evidence="9" type="primary">ysdC</name>
    <name evidence="9" type="ORF">BWY41_00994</name>
</gene>
<accession>A0A1V5SW90</accession>
<evidence type="ECO:0000256" key="8">
    <source>
        <dbReference type="PIRSR" id="PIRSR001123-2"/>
    </source>
</evidence>
<dbReference type="InterPro" id="IPR023367">
    <property type="entry name" value="Peptidase_M42_dom2"/>
</dbReference>
<evidence type="ECO:0000256" key="6">
    <source>
        <dbReference type="PIRNR" id="PIRNR001123"/>
    </source>
</evidence>
<dbReference type="PANTHER" id="PTHR32481:SF20">
    <property type="entry name" value="AMINOPEPTIDASE YSDC"/>
    <property type="match status" value="1"/>
</dbReference>
<dbReference type="Gene3D" id="3.40.630.10">
    <property type="entry name" value="Zn peptidases"/>
    <property type="match status" value="1"/>
</dbReference>
<evidence type="ECO:0000313" key="9">
    <source>
        <dbReference type="EMBL" id="OQA58785.1"/>
    </source>
</evidence>
<comment type="similarity">
    <text evidence="1 6">Belongs to the peptidase M42 family.</text>
</comment>
<feature type="binding site" evidence="8">
    <location>
        <position position="319"/>
    </location>
    <ligand>
        <name>Zn(2+)</name>
        <dbReference type="ChEBI" id="CHEBI:29105"/>
        <label>2</label>
    </ligand>
</feature>
<evidence type="ECO:0000256" key="1">
    <source>
        <dbReference type="ARBA" id="ARBA00006272"/>
    </source>
</evidence>
<dbReference type="GO" id="GO:0004177">
    <property type="term" value="F:aminopeptidase activity"/>
    <property type="evidence" value="ECO:0007669"/>
    <property type="project" value="UniProtKB-UniRule"/>
</dbReference>
<evidence type="ECO:0000256" key="3">
    <source>
        <dbReference type="ARBA" id="ARBA00022670"/>
    </source>
</evidence>
<dbReference type="EMBL" id="MWBQ01000066">
    <property type="protein sequence ID" value="OQA58785.1"/>
    <property type="molecule type" value="Genomic_DNA"/>
</dbReference>
<reference evidence="9" key="1">
    <citation type="submission" date="2017-02" db="EMBL/GenBank/DDBJ databases">
        <title>Delving into the versatile metabolic prowess of the omnipresent phylum Bacteroidetes.</title>
        <authorList>
            <person name="Nobu M.K."/>
            <person name="Mei R."/>
            <person name="Narihiro T."/>
            <person name="Kuroda K."/>
            <person name="Liu W.-T."/>
        </authorList>
    </citation>
    <scope>NUCLEOTIDE SEQUENCE</scope>
    <source>
        <strain evidence="9">ADurb.Bin276</strain>
    </source>
</reference>
<evidence type="ECO:0000256" key="4">
    <source>
        <dbReference type="ARBA" id="ARBA00022723"/>
    </source>
</evidence>
<comment type="caution">
    <text evidence="9">The sequence shown here is derived from an EMBL/GenBank/DDBJ whole genome shotgun (WGS) entry which is preliminary data.</text>
</comment>
<dbReference type="InterPro" id="IPR051464">
    <property type="entry name" value="Peptidase_M42_aminopept"/>
</dbReference>